<comment type="caution">
    <text evidence="1">The sequence shown here is derived from an EMBL/GenBank/DDBJ whole genome shotgun (WGS) entry which is preliminary data.</text>
</comment>
<reference evidence="2" key="1">
    <citation type="submission" date="2020-12" db="EMBL/GenBank/DDBJ databases">
        <title>Hymenobacter sp.</title>
        <authorList>
            <person name="Kim M.K."/>
        </authorList>
    </citation>
    <scope>NUCLEOTIDE SEQUENCE [LARGE SCALE GENOMIC DNA]</scope>
    <source>
        <strain evidence="2">BT553</strain>
    </source>
</reference>
<dbReference type="PANTHER" id="PTHR36109">
    <property type="entry name" value="MEMBRANE PROTEIN-RELATED"/>
    <property type="match status" value="1"/>
</dbReference>
<dbReference type="EMBL" id="JAELXS010000013">
    <property type="protein sequence ID" value="MBJ6123473.1"/>
    <property type="molecule type" value="Genomic_DNA"/>
</dbReference>
<accession>A0ABS0XTX3</accession>
<dbReference type="Proteomes" id="UP000640426">
    <property type="component" value="Unassembled WGS sequence"/>
</dbReference>
<evidence type="ECO:0000313" key="2">
    <source>
        <dbReference type="Proteomes" id="UP000640426"/>
    </source>
</evidence>
<dbReference type="PANTHER" id="PTHR36109:SF2">
    <property type="entry name" value="MEMBRANE PROTEIN"/>
    <property type="match status" value="1"/>
</dbReference>
<sequence>MTKTITRLFDDYADATTAIRELEQLGIPHDDLSIVASNADKRHGDHVDQDHDDVNDEGDVSRGVSTGAVLGGAGGLLAGLGLLAIPGLGPIVAAGWLAATAAGAGIGAAGGAATGGIVGALKNAGHDDDDAHVYAEGVRRGGSLVSAKVPDELVGDAEAVLHRHRSVDARTRGQSYRNDGWRSFDAAAPAYTADQVGAERSRYADQTRI</sequence>
<evidence type="ECO:0008006" key="3">
    <source>
        <dbReference type="Google" id="ProtNLM"/>
    </source>
</evidence>
<proteinExistence type="predicted"/>
<keyword evidence="2" id="KW-1185">Reference proteome</keyword>
<dbReference type="RefSeq" id="WP_199040977.1">
    <property type="nucleotide sequence ID" value="NZ_JAELXS010000013.1"/>
</dbReference>
<dbReference type="InterPro" id="IPR052948">
    <property type="entry name" value="Low_temp-induced_all0457"/>
</dbReference>
<name>A0ABS0XTX3_9SPHN</name>
<evidence type="ECO:0000313" key="1">
    <source>
        <dbReference type="EMBL" id="MBJ6123473.1"/>
    </source>
</evidence>
<protein>
    <recommendedName>
        <fullName evidence="3">General stress protein 17M-like domain-containing protein</fullName>
    </recommendedName>
</protein>
<gene>
    <name evidence="1" type="ORF">JAO74_16930</name>
</gene>
<organism evidence="1 2">
    <name type="scientific">Sphingomonas mollis</name>
    <dbReference type="NCBI Taxonomy" id="2795726"/>
    <lineage>
        <taxon>Bacteria</taxon>
        <taxon>Pseudomonadati</taxon>
        <taxon>Pseudomonadota</taxon>
        <taxon>Alphaproteobacteria</taxon>
        <taxon>Sphingomonadales</taxon>
        <taxon>Sphingomonadaceae</taxon>
        <taxon>Sphingomonas</taxon>
    </lineage>
</organism>